<gene>
    <name evidence="2" type="ORF">T459_32148</name>
</gene>
<reference evidence="2 3" key="2">
    <citation type="journal article" date="2017" name="Genome Biol.">
        <title>New reference genome sequences of hot pepper reveal the massive evolution of plant disease-resistance genes by retroduplication.</title>
        <authorList>
            <person name="Kim S."/>
            <person name="Park J."/>
            <person name="Yeom S.I."/>
            <person name="Kim Y.M."/>
            <person name="Seo E."/>
            <person name="Kim K.T."/>
            <person name="Kim M.S."/>
            <person name="Lee J.M."/>
            <person name="Cheong K."/>
            <person name="Shin H.S."/>
            <person name="Kim S.B."/>
            <person name="Han K."/>
            <person name="Lee J."/>
            <person name="Park M."/>
            <person name="Lee H.A."/>
            <person name="Lee H.Y."/>
            <person name="Lee Y."/>
            <person name="Oh S."/>
            <person name="Lee J.H."/>
            <person name="Choi E."/>
            <person name="Choi E."/>
            <person name="Lee S.E."/>
            <person name="Jeon J."/>
            <person name="Kim H."/>
            <person name="Choi G."/>
            <person name="Song H."/>
            <person name="Lee J."/>
            <person name="Lee S.C."/>
            <person name="Kwon J.K."/>
            <person name="Lee H.Y."/>
            <person name="Koo N."/>
            <person name="Hong Y."/>
            <person name="Kim R.W."/>
            <person name="Kang W.H."/>
            <person name="Huh J.H."/>
            <person name="Kang B.C."/>
            <person name="Yang T.J."/>
            <person name="Lee Y.H."/>
            <person name="Bennetzen J.L."/>
            <person name="Choi D."/>
        </authorList>
    </citation>
    <scope>NUCLEOTIDE SEQUENCE [LARGE SCALE GENOMIC DNA]</scope>
    <source>
        <strain evidence="3">cv. CM334</strain>
    </source>
</reference>
<dbReference type="InterPro" id="IPR036047">
    <property type="entry name" value="F-box-like_dom_sf"/>
</dbReference>
<dbReference type="NCBIfam" id="TIGR01640">
    <property type="entry name" value="F_box_assoc_1"/>
    <property type="match status" value="1"/>
</dbReference>
<dbReference type="Gramene" id="PHT64047">
    <property type="protein sequence ID" value="PHT64047"/>
    <property type="gene ID" value="T459_32148"/>
</dbReference>
<feature type="domain" description="F-box" evidence="1">
    <location>
        <begin position="181"/>
        <end position="218"/>
    </location>
</feature>
<dbReference type="PANTHER" id="PTHR31111">
    <property type="entry name" value="BNAA05G37150D PROTEIN-RELATED"/>
    <property type="match status" value="1"/>
</dbReference>
<dbReference type="Proteomes" id="UP000222542">
    <property type="component" value="Unassembled WGS sequence"/>
</dbReference>
<comment type="caution">
    <text evidence="2">The sequence shown here is derived from an EMBL/GenBank/DDBJ whole genome shotgun (WGS) entry which is preliminary data.</text>
</comment>
<dbReference type="PANTHER" id="PTHR31111:SF19">
    <property type="entry name" value="F-BOX DOMAIN-CONTAINING PROTEIN"/>
    <property type="match status" value="1"/>
</dbReference>
<accession>A0A2G2Y2S9</accession>
<dbReference type="SUPFAM" id="SSF81383">
    <property type="entry name" value="F-box domain"/>
    <property type="match status" value="1"/>
</dbReference>
<proteinExistence type="predicted"/>
<name>A0A2G2Y2S9_CAPAN</name>
<protein>
    <recommendedName>
        <fullName evidence="1">F-box domain-containing protein</fullName>
    </recommendedName>
</protein>
<evidence type="ECO:0000313" key="3">
    <source>
        <dbReference type="Proteomes" id="UP000222542"/>
    </source>
</evidence>
<dbReference type="Pfam" id="PF08268">
    <property type="entry name" value="FBA_3"/>
    <property type="match status" value="1"/>
</dbReference>
<dbReference type="AlphaFoldDB" id="A0A2G2Y2S9"/>
<reference evidence="2 3" key="1">
    <citation type="journal article" date="2014" name="Nat. Genet.">
        <title>Genome sequence of the hot pepper provides insights into the evolution of pungency in Capsicum species.</title>
        <authorList>
            <person name="Kim S."/>
            <person name="Park M."/>
            <person name="Yeom S.I."/>
            <person name="Kim Y.M."/>
            <person name="Lee J.M."/>
            <person name="Lee H.A."/>
            <person name="Seo E."/>
            <person name="Choi J."/>
            <person name="Cheong K."/>
            <person name="Kim K.T."/>
            <person name="Jung K."/>
            <person name="Lee G.W."/>
            <person name="Oh S.K."/>
            <person name="Bae C."/>
            <person name="Kim S.B."/>
            <person name="Lee H.Y."/>
            <person name="Kim S.Y."/>
            <person name="Kim M.S."/>
            <person name="Kang B.C."/>
            <person name="Jo Y.D."/>
            <person name="Yang H.B."/>
            <person name="Jeong H.J."/>
            <person name="Kang W.H."/>
            <person name="Kwon J.K."/>
            <person name="Shin C."/>
            <person name="Lim J.Y."/>
            <person name="Park J.H."/>
            <person name="Huh J.H."/>
            <person name="Kim J.S."/>
            <person name="Kim B.D."/>
            <person name="Cohen O."/>
            <person name="Paran I."/>
            <person name="Suh M.C."/>
            <person name="Lee S.B."/>
            <person name="Kim Y.K."/>
            <person name="Shin Y."/>
            <person name="Noh S.J."/>
            <person name="Park J."/>
            <person name="Seo Y.S."/>
            <person name="Kwon S.Y."/>
            <person name="Kim H.A."/>
            <person name="Park J.M."/>
            <person name="Kim H.J."/>
            <person name="Choi S.B."/>
            <person name="Bosland P.W."/>
            <person name="Reeves G."/>
            <person name="Jo S.H."/>
            <person name="Lee B.W."/>
            <person name="Cho H.T."/>
            <person name="Choi H.S."/>
            <person name="Lee M.S."/>
            <person name="Yu Y."/>
            <person name="Do Choi Y."/>
            <person name="Park B.S."/>
            <person name="van Deynze A."/>
            <person name="Ashrafi H."/>
            <person name="Hill T."/>
            <person name="Kim W.T."/>
            <person name="Pai H.S."/>
            <person name="Ahn H.K."/>
            <person name="Yeam I."/>
            <person name="Giovannoni J.J."/>
            <person name="Rose J.K."/>
            <person name="Sorensen I."/>
            <person name="Lee S.J."/>
            <person name="Kim R.W."/>
            <person name="Choi I.Y."/>
            <person name="Choi B.S."/>
            <person name="Lim J.S."/>
            <person name="Lee Y.H."/>
            <person name="Choi D."/>
        </authorList>
    </citation>
    <scope>NUCLEOTIDE SEQUENCE [LARGE SCALE GENOMIC DNA]</scope>
    <source>
        <strain evidence="3">cv. CM334</strain>
    </source>
</reference>
<dbReference type="Gene3D" id="1.20.1280.50">
    <property type="match status" value="1"/>
</dbReference>
<keyword evidence="3" id="KW-1185">Reference proteome</keyword>
<dbReference type="SMART" id="SM00256">
    <property type="entry name" value="FBOX"/>
    <property type="match status" value="1"/>
</dbReference>
<evidence type="ECO:0000259" key="1">
    <source>
        <dbReference type="SMART" id="SM00256"/>
    </source>
</evidence>
<dbReference type="InterPro" id="IPR013187">
    <property type="entry name" value="F-box-assoc_dom_typ3"/>
</dbReference>
<sequence length="492" mass="58333">MDSSWRRIKRPSNWYIMSWRCIFLNGVLFSTDPREFIFYFNFTEEKFGLIPCPEYCYSSRLNVMRTALAGNLVMRFKFHHGGRFDDSDWIHNEFNNDFTRLNCQTKWEGEGDKKFARLEAAEKIDKSKREHVLAKSSHIIRVPASLHDFKFAKSHLACSQARSTRLLFELETIMENHCFGDIIFEILSRLPAKSLMRFNCVCKTWNSLIRDDPNFVQSHIARSQAPPTATRLLFDLYYHDNKRDVAVKENKKRRIEGFPLELQEPRHYFNYEKMRTCSNHCNGLICLYNVEDTRVYLLNVTTGEIKALSFSVNDVKSPLYPPRLCLGFDLVMEKYKLLQLFVEYNNNKLVTKMRIRTLGRDSYWRNCCHMSSTVSPLRSNFLNGVLYWVHCPCSRIFYFDLTKEELQSFSLPEEYSHFAVLDSMQTALRGKLVMHCFNTEINFSNYIYDELVKPKKVEENNPPLIENFKEENSYRENFVKRSRERKILFCIT</sequence>
<dbReference type="InterPro" id="IPR017451">
    <property type="entry name" value="F-box-assoc_interact_dom"/>
</dbReference>
<dbReference type="InterPro" id="IPR001810">
    <property type="entry name" value="F-box_dom"/>
</dbReference>
<dbReference type="Pfam" id="PF00646">
    <property type="entry name" value="F-box"/>
    <property type="match status" value="1"/>
</dbReference>
<dbReference type="CDD" id="cd22157">
    <property type="entry name" value="F-box_AtFBW1-like"/>
    <property type="match status" value="1"/>
</dbReference>
<evidence type="ECO:0000313" key="2">
    <source>
        <dbReference type="EMBL" id="PHT64047.1"/>
    </source>
</evidence>
<organism evidence="2 3">
    <name type="scientific">Capsicum annuum</name>
    <name type="common">Capsicum pepper</name>
    <dbReference type="NCBI Taxonomy" id="4072"/>
    <lineage>
        <taxon>Eukaryota</taxon>
        <taxon>Viridiplantae</taxon>
        <taxon>Streptophyta</taxon>
        <taxon>Embryophyta</taxon>
        <taxon>Tracheophyta</taxon>
        <taxon>Spermatophyta</taxon>
        <taxon>Magnoliopsida</taxon>
        <taxon>eudicotyledons</taxon>
        <taxon>Gunneridae</taxon>
        <taxon>Pentapetalae</taxon>
        <taxon>asterids</taxon>
        <taxon>lamiids</taxon>
        <taxon>Solanales</taxon>
        <taxon>Solanaceae</taxon>
        <taxon>Solanoideae</taxon>
        <taxon>Capsiceae</taxon>
        <taxon>Capsicum</taxon>
    </lineage>
</organism>
<dbReference type="EMBL" id="AYRZ02000020">
    <property type="protein sequence ID" value="PHT64047.1"/>
    <property type="molecule type" value="Genomic_DNA"/>
</dbReference>